<evidence type="ECO:0000313" key="3">
    <source>
        <dbReference type="Proteomes" id="UP000294933"/>
    </source>
</evidence>
<feature type="transmembrane region" description="Helical" evidence="1">
    <location>
        <begin position="79"/>
        <end position="99"/>
    </location>
</feature>
<keyword evidence="1" id="KW-1133">Transmembrane helix</keyword>
<feature type="transmembrane region" description="Helical" evidence="1">
    <location>
        <begin position="48"/>
        <end position="67"/>
    </location>
</feature>
<keyword evidence="1" id="KW-0472">Membrane</keyword>
<protein>
    <submittedName>
        <fullName evidence="2">Uncharacterized protein</fullName>
    </submittedName>
</protein>
<dbReference type="OrthoDB" id="284718at2759"/>
<dbReference type="Proteomes" id="UP000294933">
    <property type="component" value="Unassembled WGS sequence"/>
</dbReference>
<keyword evidence="1" id="KW-0812">Transmembrane</keyword>
<sequence>MSSADDPRDASLETKLTMPKTWVMGGPDGLSALSMLFAGAVMVTRNRWLGWPATLLGISSFINQHPLRTKDGGSSWTGLAMAGGSLATGYLPMFIISSLPPPGQVPLPTTP</sequence>
<proteinExistence type="predicted"/>
<gene>
    <name evidence="2" type="ORF">BD410DRAFT_792065</name>
</gene>
<dbReference type="EMBL" id="ML170196">
    <property type="protein sequence ID" value="TDL19457.1"/>
    <property type="molecule type" value="Genomic_DNA"/>
</dbReference>
<reference evidence="2 3" key="1">
    <citation type="submission" date="2018-06" db="EMBL/GenBank/DDBJ databases">
        <title>A transcriptomic atlas of mushroom development highlights an independent origin of complex multicellularity.</title>
        <authorList>
            <consortium name="DOE Joint Genome Institute"/>
            <person name="Krizsan K."/>
            <person name="Almasi E."/>
            <person name="Merenyi Z."/>
            <person name="Sahu N."/>
            <person name="Viragh M."/>
            <person name="Koszo T."/>
            <person name="Mondo S."/>
            <person name="Kiss B."/>
            <person name="Balint B."/>
            <person name="Kues U."/>
            <person name="Barry K."/>
            <person name="Hegedus J.C."/>
            <person name="Henrissat B."/>
            <person name="Johnson J."/>
            <person name="Lipzen A."/>
            <person name="Ohm R."/>
            <person name="Nagy I."/>
            <person name="Pangilinan J."/>
            <person name="Yan J."/>
            <person name="Xiong Y."/>
            <person name="Grigoriev I.V."/>
            <person name="Hibbett D.S."/>
            <person name="Nagy L.G."/>
        </authorList>
    </citation>
    <scope>NUCLEOTIDE SEQUENCE [LARGE SCALE GENOMIC DNA]</scope>
    <source>
        <strain evidence="2 3">SZMC22713</strain>
    </source>
</reference>
<dbReference type="VEuPathDB" id="FungiDB:BD410DRAFT_792065"/>
<evidence type="ECO:0000313" key="2">
    <source>
        <dbReference type="EMBL" id="TDL19457.1"/>
    </source>
</evidence>
<feature type="transmembrane region" description="Helical" evidence="1">
    <location>
        <begin position="21"/>
        <end position="42"/>
    </location>
</feature>
<dbReference type="STRING" id="50990.A0A4Y7PVN3"/>
<accession>A0A4Y7PVN3</accession>
<dbReference type="AlphaFoldDB" id="A0A4Y7PVN3"/>
<evidence type="ECO:0000256" key="1">
    <source>
        <dbReference type="SAM" id="Phobius"/>
    </source>
</evidence>
<keyword evidence="3" id="KW-1185">Reference proteome</keyword>
<organism evidence="2 3">
    <name type="scientific">Rickenella mellea</name>
    <dbReference type="NCBI Taxonomy" id="50990"/>
    <lineage>
        <taxon>Eukaryota</taxon>
        <taxon>Fungi</taxon>
        <taxon>Dikarya</taxon>
        <taxon>Basidiomycota</taxon>
        <taxon>Agaricomycotina</taxon>
        <taxon>Agaricomycetes</taxon>
        <taxon>Hymenochaetales</taxon>
        <taxon>Rickenellaceae</taxon>
        <taxon>Rickenella</taxon>
    </lineage>
</organism>
<name>A0A4Y7PVN3_9AGAM</name>